<evidence type="ECO:0000313" key="1">
    <source>
        <dbReference type="EMBL" id="QOS68980.1"/>
    </source>
</evidence>
<dbReference type="PANTHER" id="PTHR33221:SF15">
    <property type="entry name" value="HTH-TYPE TRANSCRIPTIONAL REGULATOR YWGB-RELATED"/>
    <property type="match status" value="1"/>
</dbReference>
<dbReference type="SUPFAM" id="SSF46785">
    <property type="entry name" value="Winged helix' DNA-binding domain"/>
    <property type="match status" value="1"/>
</dbReference>
<dbReference type="AlphaFoldDB" id="A0A6L7IX05"/>
<reference evidence="1 2" key="1">
    <citation type="submission" date="2020-10" db="EMBL/GenBank/DDBJ databases">
        <title>Eggerthella sp. nov., isolated from human feces.</title>
        <authorList>
            <person name="Yajun G."/>
        </authorList>
    </citation>
    <scope>NUCLEOTIDE SEQUENCE [LARGE SCALE GENOMIC DNA]</scope>
    <source>
        <strain evidence="1 2">HF-1101</strain>
    </source>
</reference>
<sequence length="154" mass="16631">MNSDFIVAVHALVYLNHRADIVSSEALAENICTNAARVRKVMAPLKRAGFVTTREGNVGGYRFAGDASTLNLRMVAEALDIRFVQSSWHSGGVDMECLVASGMEGIMDDLFLDLDERCRERLAQITIANIDHRIFGPCGVVSLDGELASVGTGS</sequence>
<dbReference type="InterPro" id="IPR000944">
    <property type="entry name" value="Tscrpt_reg_Rrf2"/>
</dbReference>
<dbReference type="Pfam" id="PF02082">
    <property type="entry name" value="Rrf2"/>
    <property type="match status" value="1"/>
</dbReference>
<dbReference type="Proteomes" id="UP000478463">
    <property type="component" value="Chromosome"/>
</dbReference>
<proteinExistence type="predicted"/>
<accession>A0A6L7IX05</accession>
<gene>
    <name evidence="1" type="ORF">GS424_003765</name>
</gene>
<dbReference type="RefSeq" id="WP_160943433.1">
    <property type="nucleotide sequence ID" value="NZ_CP063310.1"/>
</dbReference>
<dbReference type="GO" id="GO:0005829">
    <property type="term" value="C:cytosol"/>
    <property type="evidence" value="ECO:0007669"/>
    <property type="project" value="TreeGrafter"/>
</dbReference>
<dbReference type="InterPro" id="IPR036388">
    <property type="entry name" value="WH-like_DNA-bd_sf"/>
</dbReference>
<dbReference type="PANTHER" id="PTHR33221">
    <property type="entry name" value="WINGED HELIX-TURN-HELIX TRANSCRIPTIONAL REGULATOR, RRF2 FAMILY"/>
    <property type="match status" value="1"/>
</dbReference>
<dbReference type="Gene3D" id="1.10.10.10">
    <property type="entry name" value="Winged helix-like DNA-binding domain superfamily/Winged helix DNA-binding domain"/>
    <property type="match status" value="1"/>
</dbReference>
<name>A0A6L7IX05_9ACTN</name>
<protein>
    <submittedName>
        <fullName evidence="1">Rrf2 family transcriptional regulator</fullName>
    </submittedName>
</protein>
<organism evidence="1 2">
    <name type="scientific">Eggerthella guodeyinii</name>
    <dbReference type="NCBI Taxonomy" id="2690837"/>
    <lineage>
        <taxon>Bacteria</taxon>
        <taxon>Bacillati</taxon>
        <taxon>Actinomycetota</taxon>
        <taxon>Coriobacteriia</taxon>
        <taxon>Eggerthellales</taxon>
        <taxon>Eggerthellaceae</taxon>
        <taxon>Eggerthella</taxon>
    </lineage>
</organism>
<dbReference type="InterPro" id="IPR036390">
    <property type="entry name" value="WH_DNA-bd_sf"/>
</dbReference>
<evidence type="ECO:0000313" key="2">
    <source>
        <dbReference type="Proteomes" id="UP000478463"/>
    </source>
</evidence>
<dbReference type="GO" id="GO:0003700">
    <property type="term" value="F:DNA-binding transcription factor activity"/>
    <property type="evidence" value="ECO:0007669"/>
    <property type="project" value="TreeGrafter"/>
</dbReference>
<dbReference type="KEGG" id="egd:GS424_003765"/>
<dbReference type="EMBL" id="CP063310">
    <property type="protein sequence ID" value="QOS68980.1"/>
    <property type="molecule type" value="Genomic_DNA"/>
</dbReference>
<dbReference type="PROSITE" id="PS51197">
    <property type="entry name" value="HTH_RRF2_2"/>
    <property type="match status" value="1"/>
</dbReference>